<protein>
    <recommendedName>
        <fullName evidence="12">tRNA:m(4)X modification enzyme TRM13</fullName>
        <ecNumber evidence="12">2.1.1.225</ecNumber>
    </recommendedName>
</protein>
<comment type="similarity">
    <text evidence="1 12">Belongs to the methyltransferase TRM13 family.</text>
</comment>
<feature type="compositionally biased region" description="Low complexity" evidence="13">
    <location>
        <begin position="489"/>
        <end position="507"/>
    </location>
</feature>
<evidence type="ECO:0000256" key="11">
    <source>
        <dbReference type="ARBA" id="ARBA00049393"/>
    </source>
</evidence>
<dbReference type="InParanoid" id="A0A2V0NTZ5"/>
<keyword evidence="16" id="KW-1185">Reference proteome</keyword>
<evidence type="ECO:0000256" key="8">
    <source>
        <dbReference type="ARBA" id="ARBA00022833"/>
    </source>
</evidence>
<evidence type="ECO:0000256" key="7">
    <source>
        <dbReference type="ARBA" id="ARBA00022771"/>
    </source>
</evidence>
<feature type="region of interest" description="Disordered" evidence="13">
    <location>
        <begin position="460"/>
        <end position="516"/>
    </location>
</feature>
<keyword evidence="4 12" id="KW-0949">S-adenosyl-L-methionine</keyword>
<evidence type="ECO:0000256" key="5">
    <source>
        <dbReference type="ARBA" id="ARBA00022694"/>
    </source>
</evidence>
<comment type="catalytic activity">
    <reaction evidence="11 12">
        <text>adenosine(4) in tRNA(His) + S-adenosyl-L-methionine = 2'-O-methyladenosine(4) in tRNA(His) + S-adenosyl-L-homocysteine + H(+)</text>
        <dbReference type="Rhea" id="RHEA:43196"/>
        <dbReference type="Rhea" id="RHEA-COMP:10401"/>
        <dbReference type="Rhea" id="RHEA-COMP:10402"/>
        <dbReference type="ChEBI" id="CHEBI:15378"/>
        <dbReference type="ChEBI" id="CHEBI:57856"/>
        <dbReference type="ChEBI" id="CHEBI:59789"/>
        <dbReference type="ChEBI" id="CHEBI:74411"/>
        <dbReference type="ChEBI" id="CHEBI:74477"/>
        <dbReference type="EC" id="2.1.1.225"/>
    </reaction>
</comment>
<evidence type="ECO:0000256" key="3">
    <source>
        <dbReference type="ARBA" id="ARBA00022679"/>
    </source>
</evidence>
<evidence type="ECO:0000259" key="14">
    <source>
        <dbReference type="PROSITE" id="PS51800"/>
    </source>
</evidence>
<dbReference type="InterPro" id="IPR029063">
    <property type="entry name" value="SAM-dependent_MTases_sf"/>
</dbReference>
<dbReference type="Pfam" id="PF05206">
    <property type="entry name" value="TRM13"/>
    <property type="match status" value="2"/>
</dbReference>
<accession>A0A2V0NTZ5</accession>
<keyword evidence="5 12" id="KW-0819">tRNA processing</keyword>
<sequence>MSGHRASDGDGWWASGSGDTGFEAAAAAPRSGCNFWLRQRARFCGHPTRPGFDVCANHGGCAEPRVPCPADPSHTVAAARLQHHLRTCTAVKLAAARQAQPYCRPDANAGSDGDEPPPGEGDGATAAEAWPSEGVRAAYAAVAADPFARGVARRRLQLAVALGRAGFVALLRKVDAAHAALTAAHPCTPSVLGGADAEDDGELLAFTKSVDPMNPYNAKHARQQASLVANMRVAGLLEGAPRCAYVELGAGKGWLSAWLAGASGARHLVLVDRMRGMTGKADRRLRHTALTRATLDLRDLDAAALLAHHAATTAALAAEAAAAPPCEAAGPDSEAAGQQQRQQEGRVAPLSGPFPWVAYGKHLCGAATDMALRACLTAQAQGQAKLQRPASVGDGAAGQEQQCCVFRGLCIAMCCHHRCSWRTFVGKRELAAFGIAPWEFEVLAYATSWALCGHAAPAGEGGGSGSASEDERDAEEGGAAGAESEKEQQQWQRQPSQQLQPSPSQQPSNPPQELCAAFDPRSVFPSRESRMEFGLRCKQLIDAARSARLAAETPASAQPPRLLRYVPPSVSGESTALLWVL</sequence>
<feature type="domain" description="CHHC U11-48K-type" evidence="14">
    <location>
        <begin position="65"/>
        <end position="92"/>
    </location>
</feature>
<keyword evidence="3 12" id="KW-0808">Transferase</keyword>
<dbReference type="GO" id="GO:0030488">
    <property type="term" value="P:tRNA methylation"/>
    <property type="evidence" value="ECO:0007669"/>
    <property type="project" value="InterPro"/>
</dbReference>
<dbReference type="PROSITE" id="PS51800">
    <property type="entry name" value="ZF_CHHC_U11_48K"/>
    <property type="match status" value="1"/>
</dbReference>
<gene>
    <name evidence="15" type="ORF">Rsub_01757</name>
</gene>
<evidence type="ECO:0000256" key="13">
    <source>
        <dbReference type="SAM" id="MobiDB-lite"/>
    </source>
</evidence>
<feature type="region of interest" description="Disordered" evidence="13">
    <location>
        <begin position="326"/>
        <end position="345"/>
    </location>
</feature>
<dbReference type="EMBL" id="BDRX01000008">
    <property type="protein sequence ID" value="GBF89040.1"/>
    <property type="molecule type" value="Genomic_DNA"/>
</dbReference>
<dbReference type="AlphaFoldDB" id="A0A2V0NTZ5"/>
<feature type="region of interest" description="Disordered" evidence="13">
    <location>
        <begin position="103"/>
        <end position="126"/>
    </location>
</feature>
<dbReference type="SUPFAM" id="SSF53335">
    <property type="entry name" value="S-adenosyl-L-methionine-dependent methyltransferases"/>
    <property type="match status" value="1"/>
</dbReference>
<dbReference type="OrthoDB" id="551168at2759"/>
<dbReference type="PANTHER" id="PTHR12998">
    <property type="entry name" value="TRNA:M(4)X MODIFICATION ENZYME TRM13 HOMOLOG"/>
    <property type="match status" value="1"/>
</dbReference>
<dbReference type="InterPro" id="IPR039044">
    <property type="entry name" value="Trm13"/>
</dbReference>
<dbReference type="GO" id="GO:0106050">
    <property type="term" value="F:tRNA 2'-O-methyltransferase activity"/>
    <property type="evidence" value="ECO:0007669"/>
    <property type="project" value="UniProtKB-UniRule"/>
</dbReference>
<comment type="catalytic activity">
    <reaction evidence="9 12">
        <text>cytidine(4) in tRNA(Pro) + S-adenosyl-L-methionine = 2'-O-methylcytidine(4) in tRNA(Pro) + S-adenosyl-L-homocysteine + H(+)</text>
        <dbReference type="Rhea" id="RHEA:32767"/>
        <dbReference type="Rhea" id="RHEA-COMP:10397"/>
        <dbReference type="Rhea" id="RHEA-COMP:10398"/>
        <dbReference type="ChEBI" id="CHEBI:15378"/>
        <dbReference type="ChEBI" id="CHEBI:57856"/>
        <dbReference type="ChEBI" id="CHEBI:59789"/>
        <dbReference type="ChEBI" id="CHEBI:74495"/>
        <dbReference type="ChEBI" id="CHEBI:82748"/>
        <dbReference type="EC" id="2.1.1.225"/>
    </reaction>
</comment>
<evidence type="ECO:0000313" key="16">
    <source>
        <dbReference type="Proteomes" id="UP000247498"/>
    </source>
</evidence>
<evidence type="ECO:0000256" key="4">
    <source>
        <dbReference type="ARBA" id="ARBA00022691"/>
    </source>
</evidence>
<evidence type="ECO:0000256" key="10">
    <source>
        <dbReference type="ARBA" id="ARBA00048635"/>
    </source>
</evidence>
<comment type="catalytic activity">
    <reaction evidence="10 12">
        <text>cytidine(4) in tRNA(Gly)(GCC) + S-adenosyl-L-methionine = 2'-O-methylcytidine(4) in tRNA(Gly)(GCC) + S-adenosyl-L-homocysteine + H(+)</text>
        <dbReference type="Rhea" id="RHEA:43192"/>
        <dbReference type="Rhea" id="RHEA-COMP:10399"/>
        <dbReference type="Rhea" id="RHEA-COMP:10400"/>
        <dbReference type="ChEBI" id="CHEBI:15378"/>
        <dbReference type="ChEBI" id="CHEBI:57856"/>
        <dbReference type="ChEBI" id="CHEBI:59789"/>
        <dbReference type="ChEBI" id="CHEBI:74495"/>
        <dbReference type="ChEBI" id="CHEBI:82748"/>
        <dbReference type="EC" id="2.1.1.225"/>
    </reaction>
</comment>
<evidence type="ECO:0000256" key="1">
    <source>
        <dbReference type="ARBA" id="ARBA00005265"/>
    </source>
</evidence>
<dbReference type="PANTHER" id="PTHR12998:SF0">
    <property type="entry name" value="TRNA:M(4)X MODIFICATION ENZYME TRM13 HOMOLOG"/>
    <property type="match status" value="1"/>
</dbReference>
<dbReference type="GO" id="GO:0008270">
    <property type="term" value="F:zinc ion binding"/>
    <property type="evidence" value="ECO:0007669"/>
    <property type="project" value="UniProtKB-KW"/>
</dbReference>
<comment type="caution">
    <text evidence="15">The sequence shown here is derived from an EMBL/GenBank/DDBJ whole genome shotgun (WGS) entry which is preliminary data.</text>
</comment>
<dbReference type="InterPro" id="IPR007871">
    <property type="entry name" value="Methyltransferase_TRM13"/>
</dbReference>
<dbReference type="Proteomes" id="UP000247498">
    <property type="component" value="Unassembled WGS sequence"/>
</dbReference>
<dbReference type="Pfam" id="PF05253">
    <property type="entry name" value="zf-U11-48K"/>
    <property type="match status" value="1"/>
</dbReference>
<keyword evidence="2 12" id="KW-0489">Methyltransferase</keyword>
<keyword evidence="8 12" id="KW-0862">Zinc</keyword>
<evidence type="ECO:0000256" key="6">
    <source>
        <dbReference type="ARBA" id="ARBA00022723"/>
    </source>
</evidence>
<evidence type="ECO:0000313" key="15">
    <source>
        <dbReference type="EMBL" id="GBF89040.1"/>
    </source>
</evidence>
<evidence type="ECO:0000256" key="2">
    <source>
        <dbReference type="ARBA" id="ARBA00022603"/>
    </source>
</evidence>
<dbReference type="InterPro" id="IPR022776">
    <property type="entry name" value="TRM13/UPF0224_CHHC_Znf_dom"/>
</dbReference>
<dbReference type="STRING" id="307507.A0A2V0NTZ5"/>
<reference evidence="15 16" key="1">
    <citation type="journal article" date="2018" name="Sci. Rep.">
        <title>Raphidocelis subcapitata (=Pseudokirchneriella subcapitata) provides an insight into genome evolution and environmental adaptations in the Sphaeropleales.</title>
        <authorList>
            <person name="Suzuki S."/>
            <person name="Yamaguchi H."/>
            <person name="Nakajima N."/>
            <person name="Kawachi M."/>
        </authorList>
    </citation>
    <scope>NUCLEOTIDE SEQUENCE [LARGE SCALE GENOMIC DNA]</scope>
    <source>
        <strain evidence="15 16">NIES-35</strain>
    </source>
</reference>
<keyword evidence="6 12" id="KW-0479">Metal-binding</keyword>
<dbReference type="FunCoup" id="A0A2V0NTZ5">
    <property type="interactions" value="1552"/>
</dbReference>
<dbReference type="EC" id="2.1.1.225" evidence="12"/>
<comment type="function">
    <text evidence="12">tRNA methylase which 2'-O-methylates cytidine(4) in tRNA(Pro) and tRNA(Gly)(GCC), and adenosine(4) in tRNA(His).</text>
</comment>
<evidence type="ECO:0000256" key="12">
    <source>
        <dbReference type="RuleBase" id="RU367103"/>
    </source>
</evidence>
<keyword evidence="7 12" id="KW-0863">Zinc-finger</keyword>
<feature type="compositionally biased region" description="Low complexity" evidence="13">
    <location>
        <begin position="334"/>
        <end position="345"/>
    </location>
</feature>
<organism evidence="15 16">
    <name type="scientific">Raphidocelis subcapitata</name>
    <dbReference type="NCBI Taxonomy" id="307507"/>
    <lineage>
        <taxon>Eukaryota</taxon>
        <taxon>Viridiplantae</taxon>
        <taxon>Chlorophyta</taxon>
        <taxon>core chlorophytes</taxon>
        <taxon>Chlorophyceae</taxon>
        <taxon>CS clade</taxon>
        <taxon>Sphaeropleales</taxon>
        <taxon>Selenastraceae</taxon>
        <taxon>Raphidocelis</taxon>
    </lineage>
</organism>
<proteinExistence type="inferred from homology"/>
<name>A0A2V0NTZ5_9CHLO</name>
<evidence type="ECO:0000256" key="9">
    <source>
        <dbReference type="ARBA" id="ARBA00048165"/>
    </source>
</evidence>
<dbReference type="Gene3D" id="3.40.50.150">
    <property type="entry name" value="Vaccinia Virus protein VP39"/>
    <property type="match status" value="1"/>
</dbReference>